<feature type="transmembrane region" description="Helical" evidence="8">
    <location>
        <begin position="25"/>
        <end position="47"/>
    </location>
</feature>
<feature type="transmembrane region" description="Helical" evidence="8">
    <location>
        <begin position="59"/>
        <end position="79"/>
    </location>
</feature>
<dbReference type="InterPro" id="IPR011701">
    <property type="entry name" value="MFS"/>
</dbReference>
<evidence type="ECO:0000313" key="10">
    <source>
        <dbReference type="EMBL" id="SQG52952.1"/>
    </source>
</evidence>
<dbReference type="Proteomes" id="UP000248741">
    <property type="component" value="Chromosome 1"/>
</dbReference>
<dbReference type="AlphaFoldDB" id="A0ABD7MV40"/>
<organism evidence="10 11">
    <name type="scientific">Corynebacterium ulcerans</name>
    <dbReference type="NCBI Taxonomy" id="65058"/>
    <lineage>
        <taxon>Bacteria</taxon>
        <taxon>Bacillati</taxon>
        <taxon>Actinomycetota</taxon>
        <taxon>Actinomycetes</taxon>
        <taxon>Mycobacteriales</taxon>
        <taxon>Corynebacteriaceae</taxon>
        <taxon>Corynebacterium</taxon>
    </lineage>
</organism>
<dbReference type="PROSITE" id="PS50850">
    <property type="entry name" value="MFS"/>
    <property type="match status" value="1"/>
</dbReference>
<feature type="transmembrane region" description="Helical" evidence="8">
    <location>
        <begin position="293"/>
        <end position="310"/>
    </location>
</feature>
<keyword evidence="3" id="KW-0813">Transport</keyword>
<evidence type="ECO:0000259" key="9">
    <source>
        <dbReference type="PROSITE" id="PS50850"/>
    </source>
</evidence>
<feature type="transmembrane region" description="Helical" evidence="8">
    <location>
        <begin position="316"/>
        <end position="340"/>
    </location>
</feature>
<dbReference type="CDD" id="cd17324">
    <property type="entry name" value="MFS_NepI_like"/>
    <property type="match status" value="1"/>
</dbReference>
<feature type="transmembrane region" description="Helical" evidence="8">
    <location>
        <begin position="177"/>
        <end position="199"/>
    </location>
</feature>
<evidence type="ECO:0000313" key="11">
    <source>
        <dbReference type="Proteomes" id="UP000248741"/>
    </source>
</evidence>
<keyword evidence="4" id="KW-1003">Cell membrane</keyword>
<evidence type="ECO:0000256" key="1">
    <source>
        <dbReference type="ARBA" id="ARBA00004651"/>
    </source>
</evidence>
<feature type="transmembrane region" description="Helical" evidence="8">
    <location>
        <begin position="220"/>
        <end position="242"/>
    </location>
</feature>
<dbReference type="Gene3D" id="1.20.1250.20">
    <property type="entry name" value="MFS general substrate transporter like domains"/>
    <property type="match status" value="1"/>
</dbReference>
<evidence type="ECO:0000256" key="4">
    <source>
        <dbReference type="ARBA" id="ARBA00022475"/>
    </source>
</evidence>
<proteinExistence type="inferred from homology"/>
<feature type="transmembrane region" description="Helical" evidence="8">
    <location>
        <begin position="91"/>
        <end position="114"/>
    </location>
</feature>
<evidence type="ECO:0000256" key="6">
    <source>
        <dbReference type="ARBA" id="ARBA00022989"/>
    </source>
</evidence>
<feature type="transmembrane region" description="Helical" evidence="8">
    <location>
        <begin position="352"/>
        <end position="371"/>
    </location>
</feature>
<name>A0ABD7MV40_CORUL</name>
<protein>
    <submittedName>
        <fullName evidence="10">Transport protein</fullName>
    </submittedName>
</protein>
<keyword evidence="6 8" id="KW-1133">Transmembrane helix</keyword>
<dbReference type="RefSeq" id="WP_095075799.1">
    <property type="nucleotide sequence ID" value="NZ_CP068134.1"/>
</dbReference>
<dbReference type="InterPro" id="IPR036259">
    <property type="entry name" value="MFS_trans_sf"/>
</dbReference>
<dbReference type="SUPFAM" id="SSF103473">
    <property type="entry name" value="MFS general substrate transporter"/>
    <property type="match status" value="1"/>
</dbReference>
<dbReference type="PANTHER" id="PTHR43271:SF1">
    <property type="entry name" value="INNER MEMBRANE TRANSPORT PROTEIN YNFM"/>
    <property type="match status" value="1"/>
</dbReference>
<evidence type="ECO:0000256" key="7">
    <source>
        <dbReference type="ARBA" id="ARBA00023136"/>
    </source>
</evidence>
<reference evidence="10 11" key="1">
    <citation type="submission" date="2018-06" db="EMBL/GenBank/DDBJ databases">
        <authorList>
            <consortium name="Pathogen Informatics"/>
            <person name="Doyle S."/>
        </authorList>
    </citation>
    <scope>NUCLEOTIDE SEQUENCE [LARGE SCALE GENOMIC DNA]</scope>
    <source>
        <strain evidence="10 11">NCTC7908</strain>
    </source>
</reference>
<comment type="similarity">
    <text evidence="2">Belongs to the major facilitator superfamily.</text>
</comment>
<dbReference type="Pfam" id="PF07690">
    <property type="entry name" value="MFS_1"/>
    <property type="match status" value="1"/>
</dbReference>
<accession>A0ABD7MV40</accession>
<evidence type="ECO:0000256" key="5">
    <source>
        <dbReference type="ARBA" id="ARBA00022692"/>
    </source>
</evidence>
<keyword evidence="5 8" id="KW-0812">Transmembrane</keyword>
<dbReference type="EMBL" id="LS483400">
    <property type="protein sequence ID" value="SQG52952.1"/>
    <property type="molecule type" value="Genomic_DNA"/>
</dbReference>
<feature type="transmembrane region" description="Helical" evidence="8">
    <location>
        <begin position="150"/>
        <end position="171"/>
    </location>
</feature>
<feature type="transmembrane region" description="Helical" evidence="8">
    <location>
        <begin position="377"/>
        <end position="398"/>
    </location>
</feature>
<gene>
    <name evidence="10" type="primary">ynfM</name>
    <name evidence="10" type="ORF">NCTC7908_02000</name>
</gene>
<feature type="transmembrane region" description="Helical" evidence="8">
    <location>
        <begin position="120"/>
        <end position="138"/>
    </location>
</feature>
<sequence>MSLPEPSHTSGSEGLRQGSTDYRRAVVASLAAGLATFNALYCTQAILPRLVTSFDVSPTTAALTISATTGALAICIVPASILSERFGRGRVLVISALLATTLGLCLPLASSVWVLIVLRALQGVFIAGVPAVAMTWLSEEIHPEDLAKAMGIYIAGNTVGGLSGRLIPALFLEITTWRWALFVTTLCAFTMAITMAVMLPKQRRFQPRTLSIKNESSAMLAHWTTPSLVLLFATAFISLGVSVSVYNYIGFRMIHTFRLSEALVGIVFLMYLAGTWSSARAGAWTGRIGRGQGMMYGTLAMLLGLILMLWESLALTLIGLFVFTAAFFLIHSIASGWVGLIATSHRAAGASMYLLSYYVGSSVVGWMSGYAFDSLSWHGFIGWLSLWTLALLGIAVALRRFAASTH</sequence>
<feature type="domain" description="Major facilitator superfamily (MFS) profile" evidence="9">
    <location>
        <begin position="24"/>
        <end position="405"/>
    </location>
</feature>
<dbReference type="GO" id="GO:0005886">
    <property type="term" value="C:plasma membrane"/>
    <property type="evidence" value="ECO:0007669"/>
    <property type="project" value="UniProtKB-SubCell"/>
</dbReference>
<evidence type="ECO:0000256" key="3">
    <source>
        <dbReference type="ARBA" id="ARBA00022448"/>
    </source>
</evidence>
<dbReference type="InterPro" id="IPR020846">
    <property type="entry name" value="MFS_dom"/>
</dbReference>
<evidence type="ECO:0000256" key="8">
    <source>
        <dbReference type="SAM" id="Phobius"/>
    </source>
</evidence>
<keyword evidence="7 8" id="KW-0472">Membrane</keyword>
<evidence type="ECO:0000256" key="2">
    <source>
        <dbReference type="ARBA" id="ARBA00008335"/>
    </source>
</evidence>
<feature type="transmembrane region" description="Helical" evidence="8">
    <location>
        <begin position="262"/>
        <end position="281"/>
    </location>
</feature>
<comment type="subcellular location">
    <subcellularLocation>
        <location evidence="1">Cell membrane</location>
        <topology evidence="1">Multi-pass membrane protein</topology>
    </subcellularLocation>
</comment>
<dbReference type="PANTHER" id="PTHR43271">
    <property type="entry name" value="BLL2771 PROTEIN"/>
    <property type="match status" value="1"/>
</dbReference>